<dbReference type="OrthoDB" id="10585148at2759"/>
<feature type="chain" id="PRO_5039935480" evidence="2">
    <location>
        <begin position="21"/>
        <end position="195"/>
    </location>
</feature>
<accession>A0A9J6CR68</accession>
<evidence type="ECO:0000313" key="3">
    <source>
        <dbReference type="EMBL" id="KAG5684713.1"/>
    </source>
</evidence>
<dbReference type="Proteomes" id="UP001107558">
    <property type="component" value="Chromosome 1"/>
</dbReference>
<proteinExistence type="predicted"/>
<name>A0A9J6CR68_POLVA</name>
<keyword evidence="4" id="KW-1185">Reference proteome</keyword>
<organism evidence="3 4">
    <name type="scientific">Polypedilum vanderplanki</name>
    <name type="common">Sleeping chironomid midge</name>
    <dbReference type="NCBI Taxonomy" id="319348"/>
    <lineage>
        <taxon>Eukaryota</taxon>
        <taxon>Metazoa</taxon>
        <taxon>Ecdysozoa</taxon>
        <taxon>Arthropoda</taxon>
        <taxon>Hexapoda</taxon>
        <taxon>Insecta</taxon>
        <taxon>Pterygota</taxon>
        <taxon>Neoptera</taxon>
        <taxon>Endopterygota</taxon>
        <taxon>Diptera</taxon>
        <taxon>Nematocera</taxon>
        <taxon>Chironomoidea</taxon>
        <taxon>Chironomidae</taxon>
        <taxon>Chironominae</taxon>
        <taxon>Polypedilum</taxon>
        <taxon>Polypedilum</taxon>
    </lineage>
</organism>
<keyword evidence="1" id="KW-0175">Coiled coil</keyword>
<dbReference type="EMBL" id="JADBJN010000001">
    <property type="protein sequence ID" value="KAG5684713.1"/>
    <property type="molecule type" value="Genomic_DNA"/>
</dbReference>
<dbReference type="AlphaFoldDB" id="A0A9J6CR68"/>
<reference evidence="3" key="1">
    <citation type="submission" date="2021-03" db="EMBL/GenBank/DDBJ databases">
        <title>Chromosome level genome of the anhydrobiotic midge Polypedilum vanderplanki.</title>
        <authorList>
            <person name="Yoshida Y."/>
            <person name="Kikawada T."/>
            <person name="Gusev O."/>
        </authorList>
    </citation>
    <scope>NUCLEOTIDE SEQUENCE</scope>
    <source>
        <strain evidence="3">NIAS01</strain>
        <tissue evidence="3">Whole body or cell culture</tissue>
    </source>
</reference>
<evidence type="ECO:0000256" key="1">
    <source>
        <dbReference type="SAM" id="Coils"/>
    </source>
</evidence>
<evidence type="ECO:0000313" key="4">
    <source>
        <dbReference type="Proteomes" id="UP001107558"/>
    </source>
</evidence>
<comment type="caution">
    <text evidence="3">The sequence shown here is derived from an EMBL/GenBank/DDBJ whole genome shotgun (WGS) entry which is preliminary data.</text>
</comment>
<evidence type="ECO:0000256" key="2">
    <source>
        <dbReference type="SAM" id="SignalP"/>
    </source>
</evidence>
<feature type="signal peptide" evidence="2">
    <location>
        <begin position="1"/>
        <end position="20"/>
    </location>
</feature>
<protein>
    <submittedName>
        <fullName evidence="3">Uncharacterized protein</fullName>
    </submittedName>
</protein>
<keyword evidence="2" id="KW-0732">Signal</keyword>
<gene>
    <name evidence="3" type="ORF">PVAND_013927</name>
</gene>
<sequence>MKLSIILFIVLTSASISVNALWSSKCKDAETSTDKVTRFLQNANCTLYEKRIKLEERLKNLKEGLNAKVEGLKEKVEAFQELFKNSATTTGTGSNGLDYAIDVRMLKNDDDNLIENEEQEEEITTNIPLRTKRDEEIESEEPTTNNEEFHEIITEEEEEGTTVGVKPFAVLIAPTKCRPGQKLVNGRCRTLVFED</sequence>
<feature type="coiled-coil region" evidence="1">
    <location>
        <begin position="55"/>
        <end position="82"/>
    </location>
</feature>